<accession>A0A2W7R6C1</accession>
<comment type="caution">
    <text evidence="1">The sequence shown here is derived from an EMBL/GenBank/DDBJ whole genome shotgun (WGS) entry which is preliminary data.</text>
</comment>
<organism evidence="1 2">
    <name type="scientific">Algoriphagus chordae</name>
    <dbReference type="NCBI Taxonomy" id="237019"/>
    <lineage>
        <taxon>Bacteria</taxon>
        <taxon>Pseudomonadati</taxon>
        <taxon>Bacteroidota</taxon>
        <taxon>Cytophagia</taxon>
        <taxon>Cytophagales</taxon>
        <taxon>Cyclobacteriaceae</taxon>
        <taxon>Algoriphagus</taxon>
    </lineage>
</organism>
<evidence type="ECO:0000313" key="2">
    <source>
        <dbReference type="Proteomes" id="UP000248882"/>
    </source>
</evidence>
<sequence>MEALKIEILNPKALKLIRGMEDLNLIKISDEPASKMQTYLKSMRKNSDSAPSLEELAKMVDEVRSARDEEK</sequence>
<protein>
    <submittedName>
        <fullName evidence="1">Uncharacterized protein</fullName>
    </submittedName>
</protein>
<keyword evidence="2" id="KW-1185">Reference proteome</keyword>
<dbReference type="AlphaFoldDB" id="A0A2W7R6C1"/>
<proteinExistence type="predicted"/>
<gene>
    <name evidence="1" type="ORF">LV85_03102</name>
</gene>
<name>A0A2W7R6C1_9BACT</name>
<reference evidence="1 2" key="1">
    <citation type="submission" date="2018-06" db="EMBL/GenBank/DDBJ databases">
        <title>Genomic Encyclopedia of Archaeal and Bacterial Type Strains, Phase II (KMG-II): from individual species to whole genera.</title>
        <authorList>
            <person name="Goeker M."/>
        </authorList>
    </citation>
    <scope>NUCLEOTIDE SEQUENCE [LARGE SCALE GENOMIC DNA]</scope>
    <source>
        <strain evidence="1 2">DSM 19830</strain>
    </source>
</reference>
<dbReference type="RefSeq" id="WP_111321013.1">
    <property type="nucleotide sequence ID" value="NZ_QKZT01000014.1"/>
</dbReference>
<dbReference type="Proteomes" id="UP000248882">
    <property type="component" value="Unassembled WGS sequence"/>
</dbReference>
<dbReference type="OrthoDB" id="964950at2"/>
<dbReference type="EMBL" id="QKZT01000014">
    <property type="protein sequence ID" value="PZX49659.1"/>
    <property type="molecule type" value="Genomic_DNA"/>
</dbReference>
<evidence type="ECO:0000313" key="1">
    <source>
        <dbReference type="EMBL" id="PZX49659.1"/>
    </source>
</evidence>